<organism evidence="4 5">
    <name type="scientific">Aureococcus anophagefferens</name>
    <name type="common">Harmful bloom alga</name>
    <dbReference type="NCBI Taxonomy" id="44056"/>
    <lineage>
        <taxon>Eukaryota</taxon>
        <taxon>Sar</taxon>
        <taxon>Stramenopiles</taxon>
        <taxon>Ochrophyta</taxon>
        <taxon>Pelagophyceae</taxon>
        <taxon>Pelagomonadales</taxon>
        <taxon>Pelagomonadaceae</taxon>
        <taxon>Aureococcus</taxon>
    </lineage>
</organism>
<dbReference type="SMART" id="SM00033">
    <property type="entry name" value="CH"/>
    <property type="match status" value="2"/>
</dbReference>
<proteinExistence type="predicted"/>
<gene>
    <name evidence="4" type="primary">ain1</name>
    <name evidence="4" type="ORF">SO694_0000837</name>
</gene>
<evidence type="ECO:0000313" key="5">
    <source>
        <dbReference type="Proteomes" id="UP001363151"/>
    </source>
</evidence>
<dbReference type="InterPro" id="IPR001715">
    <property type="entry name" value="CH_dom"/>
</dbReference>
<keyword evidence="5" id="KW-1185">Reference proteome</keyword>
<comment type="caution">
    <text evidence="4">The sequence shown here is derived from an EMBL/GenBank/DDBJ whole genome shotgun (WGS) entry which is preliminary data.</text>
</comment>
<keyword evidence="1" id="KW-0677">Repeat</keyword>
<dbReference type="InterPro" id="IPR036872">
    <property type="entry name" value="CH_dom_sf"/>
</dbReference>
<evidence type="ECO:0000256" key="1">
    <source>
        <dbReference type="ARBA" id="ARBA00022737"/>
    </source>
</evidence>
<dbReference type="PROSITE" id="PS50021">
    <property type="entry name" value="CH"/>
    <property type="match status" value="2"/>
</dbReference>
<dbReference type="PANTHER" id="PTHR11915">
    <property type="entry name" value="SPECTRIN/FILAMIN RELATED CYTOSKELETAL PROTEIN"/>
    <property type="match status" value="1"/>
</dbReference>
<dbReference type="SUPFAM" id="SSF47576">
    <property type="entry name" value="Calponin-homology domain, CH-domain"/>
    <property type="match status" value="1"/>
</dbReference>
<dbReference type="Gene3D" id="1.10.418.10">
    <property type="entry name" value="Calponin-like domain"/>
    <property type="match status" value="2"/>
</dbReference>
<dbReference type="Proteomes" id="UP001363151">
    <property type="component" value="Unassembled WGS sequence"/>
</dbReference>
<dbReference type="InterPro" id="IPR001589">
    <property type="entry name" value="Actinin_actin-bd_CS"/>
</dbReference>
<dbReference type="EMBL" id="JBBJCI010000032">
    <property type="protein sequence ID" value="KAK7254133.1"/>
    <property type="molecule type" value="Genomic_DNA"/>
</dbReference>
<dbReference type="Pfam" id="PF00307">
    <property type="entry name" value="CH"/>
    <property type="match status" value="2"/>
</dbReference>
<sequence length="216" mass="24646">MADEEGWVKQQKKTFTRWANTYMRIHATTKDIGDIYTDLKDGVKLIALIESLSGKPFPMKYNKKPKMDAQRQDNLKMVFKFLKDSKMPLVNIGAEDITKENHRIILALFWAFIQFYSVNSITLDGVSGKEGLLLWCKRQCAPDGVTVGNFHRSWFDGKAFLALLHNNVPHLVDFEAASKLPQDDALDLAFETAEKAFNARAASRKRAPRRPTRAVR</sequence>
<accession>A0ABR1GE22</accession>
<dbReference type="PROSITE" id="PS00019">
    <property type="entry name" value="ACTININ_1"/>
    <property type="match status" value="1"/>
</dbReference>
<feature type="domain" description="Calponin-homology (CH)" evidence="3">
    <location>
        <begin position="126"/>
        <end position="216"/>
    </location>
</feature>
<evidence type="ECO:0000256" key="2">
    <source>
        <dbReference type="ARBA" id="ARBA00023203"/>
    </source>
</evidence>
<name>A0ABR1GE22_AURAN</name>
<reference evidence="4 5" key="1">
    <citation type="submission" date="2024-03" db="EMBL/GenBank/DDBJ databases">
        <title>Aureococcus anophagefferens CCMP1851 and Kratosvirus quantuckense: Draft genome of a second virus-susceptible host strain in the model system.</title>
        <authorList>
            <person name="Chase E."/>
            <person name="Truchon A.R."/>
            <person name="Schepens W."/>
            <person name="Wilhelm S.W."/>
        </authorList>
    </citation>
    <scope>NUCLEOTIDE SEQUENCE [LARGE SCALE GENOMIC DNA]</scope>
    <source>
        <strain evidence="4 5">CCMP1851</strain>
    </source>
</reference>
<keyword evidence="2" id="KW-0009">Actin-binding</keyword>
<feature type="domain" description="Calponin-homology (CH)" evidence="3">
    <location>
        <begin position="9"/>
        <end position="117"/>
    </location>
</feature>
<evidence type="ECO:0000313" key="4">
    <source>
        <dbReference type="EMBL" id="KAK7254133.1"/>
    </source>
</evidence>
<protein>
    <submittedName>
        <fullName evidence="4">Actin binding protein</fullName>
    </submittedName>
</protein>
<evidence type="ECO:0000259" key="3">
    <source>
        <dbReference type="PROSITE" id="PS50021"/>
    </source>
</evidence>